<dbReference type="EMBL" id="CAEZWR010000125">
    <property type="protein sequence ID" value="CAB4670543.1"/>
    <property type="molecule type" value="Genomic_DNA"/>
</dbReference>
<dbReference type="InterPro" id="IPR006016">
    <property type="entry name" value="UspA"/>
</dbReference>
<dbReference type="AlphaFoldDB" id="A0A6J7FW49"/>
<dbReference type="EMBL" id="CAFBMO010000008">
    <property type="protein sequence ID" value="CAB4898264.1"/>
    <property type="molecule type" value="Genomic_DNA"/>
</dbReference>
<dbReference type="PANTHER" id="PTHR46268">
    <property type="entry name" value="STRESS RESPONSE PROTEIN NHAX"/>
    <property type="match status" value="1"/>
</dbReference>
<protein>
    <submittedName>
        <fullName evidence="5">Unannotated protein</fullName>
    </submittedName>
</protein>
<evidence type="ECO:0000259" key="2">
    <source>
        <dbReference type="Pfam" id="PF00582"/>
    </source>
</evidence>
<dbReference type="InterPro" id="IPR014729">
    <property type="entry name" value="Rossmann-like_a/b/a_fold"/>
</dbReference>
<evidence type="ECO:0000313" key="4">
    <source>
        <dbReference type="EMBL" id="CAB4670543.1"/>
    </source>
</evidence>
<evidence type="ECO:0000256" key="1">
    <source>
        <dbReference type="ARBA" id="ARBA00008791"/>
    </source>
</evidence>
<organism evidence="5">
    <name type="scientific">freshwater metagenome</name>
    <dbReference type="NCBI Taxonomy" id="449393"/>
    <lineage>
        <taxon>unclassified sequences</taxon>
        <taxon>metagenomes</taxon>
        <taxon>ecological metagenomes</taxon>
    </lineage>
</organism>
<comment type="similarity">
    <text evidence="1">Belongs to the universal stress protein A family.</text>
</comment>
<dbReference type="Gene3D" id="3.40.50.620">
    <property type="entry name" value="HUPs"/>
    <property type="match status" value="2"/>
</dbReference>
<evidence type="ECO:0000313" key="5">
    <source>
        <dbReference type="EMBL" id="CAB4898264.1"/>
    </source>
</evidence>
<proteinExistence type="inferred from homology"/>
<dbReference type="InterPro" id="IPR006015">
    <property type="entry name" value="Universal_stress_UspA"/>
</dbReference>
<dbReference type="EMBL" id="CAEZVB010000023">
    <property type="protein sequence ID" value="CAB4619786.1"/>
    <property type="molecule type" value="Genomic_DNA"/>
</dbReference>
<sequence>MFHNRVVVGFDGSAPAEGATRWAAREAQSRGLGLTVIHATVPPMSSSGAWGPGAPISLDALDEIRESAQTSLDAFASTLPASDIQTLVQVGSPTGILLSASETAALIVVGSRGHGGFKELLLGSVSQQLVTHADCPVVVIREERAVDATAVVVGVDGSAASHAAVDFAFDYASRHRLTVLAVHAWDVPSFDLIVMPNTPVPIEIGDIANTEVRLAAELLAGYEASYPDVALETRVIRTTPANAILSVEPEAAIIVMGTRGHGSVIGSIIGSVSHTVLHRATVPVVVVTEQAHDDDAA</sequence>
<dbReference type="SUPFAM" id="SSF52402">
    <property type="entry name" value="Adenine nucleotide alpha hydrolases-like"/>
    <property type="match status" value="2"/>
</dbReference>
<feature type="domain" description="UspA" evidence="2">
    <location>
        <begin position="151"/>
        <end position="287"/>
    </location>
</feature>
<feature type="domain" description="UspA" evidence="2">
    <location>
        <begin position="4"/>
        <end position="141"/>
    </location>
</feature>
<dbReference type="PANTHER" id="PTHR46268:SF6">
    <property type="entry name" value="UNIVERSAL STRESS PROTEIN UP12"/>
    <property type="match status" value="1"/>
</dbReference>
<accession>A0A6J7FW49</accession>
<dbReference type="Pfam" id="PF00582">
    <property type="entry name" value="Usp"/>
    <property type="match status" value="2"/>
</dbReference>
<dbReference type="PRINTS" id="PR01438">
    <property type="entry name" value="UNVRSLSTRESS"/>
</dbReference>
<name>A0A6J7FW49_9ZZZZ</name>
<gene>
    <name evidence="3" type="ORF">UFOPK1908_00678</name>
    <name evidence="4" type="ORF">UFOPK2282_01054</name>
    <name evidence="5" type="ORF">UFOPK3576_00319</name>
</gene>
<reference evidence="5" key="1">
    <citation type="submission" date="2020-05" db="EMBL/GenBank/DDBJ databases">
        <authorList>
            <person name="Chiriac C."/>
            <person name="Salcher M."/>
            <person name="Ghai R."/>
            <person name="Kavagutti S V."/>
        </authorList>
    </citation>
    <scope>NUCLEOTIDE SEQUENCE</scope>
</reference>
<evidence type="ECO:0000313" key="3">
    <source>
        <dbReference type="EMBL" id="CAB4619786.1"/>
    </source>
</evidence>